<proteinExistence type="inferred from homology"/>
<name>A0A7G9RAM6_9ACTN</name>
<dbReference type="Pfam" id="PF01656">
    <property type="entry name" value="CbiA"/>
    <property type="match status" value="1"/>
</dbReference>
<evidence type="ECO:0000313" key="7">
    <source>
        <dbReference type="EMBL" id="QNN52651.1"/>
    </source>
</evidence>
<evidence type="ECO:0000256" key="3">
    <source>
        <dbReference type="ARBA" id="ARBA00022962"/>
    </source>
</evidence>
<dbReference type="UniPathway" id="UPA00148"/>
<dbReference type="InterPro" id="IPR002586">
    <property type="entry name" value="CobQ/CobB/MinD/ParA_Nub-bd_dom"/>
</dbReference>
<dbReference type="NCBIfam" id="TIGR00313">
    <property type="entry name" value="cobQ"/>
    <property type="match status" value="1"/>
</dbReference>
<protein>
    <recommendedName>
        <fullName evidence="4">Cobyric acid synthase</fullName>
    </recommendedName>
</protein>
<dbReference type="CDD" id="cd01750">
    <property type="entry name" value="GATase1_CobQ"/>
    <property type="match status" value="1"/>
</dbReference>
<dbReference type="GO" id="GO:0015420">
    <property type="term" value="F:ABC-type vitamin B12 transporter activity"/>
    <property type="evidence" value="ECO:0007669"/>
    <property type="project" value="UniProtKB-UniRule"/>
</dbReference>
<dbReference type="GO" id="GO:0003824">
    <property type="term" value="F:catalytic activity"/>
    <property type="evidence" value="ECO:0007669"/>
    <property type="project" value="InterPro"/>
</dbReference>
<feature type="domain" description="CobQ/CobB/MinD/ParA nucleotide binding" evidence="5">
    <location>
        <begin position="6"/>
        <end position="225"/>
    </location>
</feature>
<dbReference type="EMBL" id="CP060713">
    <property type="protein sequence ID" value="QNN52651.1"/>
    <property type="molecule type" value="Genomic_DNA"/>
</dbReference>
<dbReference type="PROSITE" id="PS51274">
    <property type="entry name" value="GATASE_COBBQ"/>
    <property type="match status" value="1"/>
</dbReference>
<dbReference type="PANTHER" id="PTHR21343">
    <property type="entry name" value="DETHIOBIOTIN SYNTHETASE"/>
    <property type="match status" value="1"/>
</dbReference>
<feature type="domain" description="CobB/CobQ-like glutamine amidotransferase" evidence="6">
    <location>
        <begin position="255"/>
        <end position="415"/>
    </location>
</feature>
<evidence type="ECO:0000313" key="8">
    <source>
        <dbReference type="Proteomes" id="UP000515947"/>
    </source>
</evidence>
<evidence type="ECO:0000256" key="2">
    <source>
        <dbReference type="ARBA" id="ARBA00022573"/>
    </source>
</evidence>
<evidence type="ECO:0000259" key="5">
    <source>
        <dbReference type="Pfam" id="PF01656"/>
    </source>
</evidence>
<sequence length="480" mass="50603">MSGALLVCGATSGAGKSTVASALCRIWSDAGRDVVPFKAQNMSNHAAVTADGGEIGRAQAMQALAARVAPDRRMNPILLKPSAAQTSHLVVLGDEVSVTDAVGYGHVACGLRGVVLDAFTSLRKEHEWVVAEGAGGAAEINLLDRDLVNLPLAAAAGMPAIVVVDIDRGGAFASAYGTWALLPDHLRRPVRGFVFNQFRGDPSLLESGHAELTDRTGVPVLGVLPHLGHHPMLGLEDSLDLAATARPVSSPSPVRVAVVRLPHLANPSDFDPLVMEPSVSLRWATHPDDLEDADLVILPGSRTTVADLAWVRERGLADAVAGTDAVVLGICAGYQMLGRWVDDPIESGAGRVAGLGLLGVETTFATPKIVRQTGSGYEIRWGRPVTGEPWDLAFEGSHRGSAYGTSVHGLFDDDAFRHSFVGEVARSRGRRYEPSPVPYHAAVDAHLDHLATWLGEHLDLDALDEIATSALPISDAPGWA</sequence>
<dbReference type="KEGG" id="nmes:H9L09_19750"/>
<dbReference type="SUPFAM" id="SSF52540">
    <property type="entry name" value="P-loop containing nucleoside triphosphate hydrolases"/>
    <property type="match status" value="1"/>
</dbReference>
<dbReference type="Proteomes" id="UP000515947">
    <property type="component" value="Chromosome"/>
</dbReference>
<organism evidence="7 8">
    <name type="scientific">Nocardioides mesophilus</name>
    <dbReference type="NCBI Taxonomy" id="433659"/>
    <lineage>
        <taxon>Bacteria</taxon>
        <taxon>Bacillati</taxon>
        <taxon>Actinomycetota</taxon>
        <taxon>Actinomycetes</taxon>
        <taxon>Propionibacteriales</taxon>
        <taxon>Nocardioidaceae</taxon>
        <taxon>Nocardioides</taxon>
    </lineage>
</organism>
<keyword evidence="3 4" id="KW-0315">Glutamine amidotransferase</keyword>
<dbReference type="InterPro" id="IPR004459">
    <property type="entry name" value="CobQ_synth"/>
</dbReference>
<keyword evidence="2 4" id="KW-0169">Cobalamin biosynthesis</keyword>
<dbReference type="RefSeq" id="WP_187578493.1">
    <property type="nucleotide sequence ID" value="NZ_CP060713.1"/>
</dbReference>
<evidence type="ECO:0000256" key="1">
    <source>
        <dbReference type="ARBA" id="ARBA00004953"/>
    </source>
</evidence>
<evidence type="ECO:0000256" key="4">
    <source>
        <dbReference type="HAMAP-Rule" id="MF_00028"/>
    </source>
</evidence>
<comment type="function">
    <text evidence="4">Catalyzes amidations at positions B, D, E, and G on adenosylcobyrinic A,C-diamide. NH(2) groups are provided by glutamine, and one molecule of ATP is hydrogenolyzed for each amidation.</text>
</comment>
<dbReference type="AlphaFoldDB" id="A0A7G9RAM6"/>
<feature type="active site" description="Nucleophile" evidence="4">
    <location>
        <position position="331"/>
    </location>
</feature>
<dbReference type="InterPro" id="IPR011698">
    <property type="entry name" value="GATase_3"/>
</dbReference>
<evidence type="ECO:0000259" key="6">
    <source>
        <dbReference type="Pfam" id="PF07685"/>
    </source>
</evidence>
<dbReference type="InterPro" id="IPR033949">
    <property type="entry name" value="CobQ_GATase1"/>
</dbReference>
<dbReference type="HAMAP" id="MF_00028">
    <property type="entry name" value="CobQ"/>
    <property type="match status" value="1"/>
</dbReference>
<dbReference type="InterPro" id="IPR027417">
    <property type="entry name" value="P-loop_NTPase"/>
</dbReference>
<dbReference type="Gene3D" id="3.40.50.880">
    <property type="match status" value="1"/>
</dbReference>
<dbReference type="SUPFAM" id="SSF52317">
    <property type="entry name" value="Class I glutamine amidotransferase-like"/>
    <property type="match status" value="1"/>
</dbReference>
<reference evidence="7 8" key="1">
    <citation type="submission" date="2020-08" db="EMBL/GenBank/DDBJ databases">
        <title>Genome sequence of Nocardioides mesophilus KACC 16243T.</title>
        <authorList>
            <person name="Hyun D.-W."/>
            <person name="Bae J.-W."/>
        </authorList>
    </citation>
    <scope>NUCLEOTIDE SEQUENCE [LARGE SCALE GENOMIC DNA]</scope>
    <source>
        <strain evidence="7 8">KACC 16243</strain>
    </source>
</reference>
<gene>
    <name evidence="4" type="primary">cobQ</name>
    <name evidence="7" type="ORF">H9L09_19750</name>
</gene>
<dbReference type="Gene3D" id="3.40.50.300">
    <property type="entry name" value="P-loop containing nucleotide triphosphate hydrolases"/>
    <property type="match status" value="1"/>
</dbReference>
<comment type="similarity">
    <text evidence="4">Belongs to the CobB/CobQ family. CobQ subfamily.</text>
</comment>
<dbReference type="NCBIfam" id="NF001989">
    <property type="entry name" value="PRK00784.1"/>
    <property type="match status" value="1"/>
</dbReference>
<keyword evidence="8" id="KW-1185">Reference proteome</keyword>
<accession>A0A7G9RAM6</accession>
<feature type="active site" evidence="4">
    <location>
        <position position="408"/>
    </location>
</feature>
<dbReference type="Pfam" id="PF07685">
    <property type="entry name" value="GATase_3"/>
    <property type="match status" value="1"/>
</dbReference>
<dbReference type="InterPro" id="IPR029062">
    <property type="entry name" value="Class_I_gatase-like"/>
</dbReference>
<dbReference type="GO" id="GO:0009236">
    <property type="term" value="P:cobalamin biosynthetic process"/>
    <property type="evidence" value="ECO:0007669"/>
    <property type="project" value="UniProtKB-UniRule"/>
</dbReference>
<dbReference type="PANTHER" id="PTHR21343:SF1">
    <property type="entry name" value="COBYRIC ACID SYNTHASE"/>
    <property type="match status" value="1"/>
</dbReference>
<comment type="pathway">
    <text evidence="1 4">Cofactor biosynthesis; adenosylcobalamin biosynthesis.</text>
</comment>